<dbReference type="OrthoDB" id="3265311at2759"/>
<accession>A0A067PUG6</accession>
<evidence type="ECO:0000313" key="3">
    <source>
        <dbReference type="Proteomes" id="UP000027265"/>
    </source>
</evidence>
<gene>
    <name evidence="2" type="ORF">JAAARDRAFT_46917</name>
</gene>
<feature type="compositionally biased region" description="Low complexity" evidence="1">
    <location>
        <begin position="229"/>
        <end position="247"/>
    </location>
</feature>
<organism evidence="2 3">
    <name type="scientific">Jaapia argillacea MUCL 33604</name>
    <dbReference type="NCBI Taxonomy" id="933084"/>
    <lineage>
        <taxon>Eukaryota</taxon>
        <taxon>Fungi</taxon>
        <taxon>Dikarya</taxon>
        <taxon>Basidiomycota</taxon>
        <taxon>Agaricomycotina</taxon>
        <taxon>Agaricomycetes</taxon>
        <taxon>Agaricomycetidae</taxon>
        <taxon>Jaapiales</taxon>
        <taxon>Jaapiaceae</taxon>
        <taxon>Jaapia</taxon>
    </lineage>
</organism>
<reference evidence="3" key="1">
    <citation type="journal article" date="2014" name="Proc. Natl. Acad. Sci. U.S.A.">
        <title>Extensive sampling of basidiomycete genomes demonstrates inadequacy of the white-rot/brown-rot paradigm for wood decay fungi.</title>
        <authorList>
            <person name="Riley R."/>
            <person name="Salamov A.A."/>
            <person name="Brown D.W."/>
            <person name="Nagy L.G."/>
            <person name="Floudas D."/>
            <person name="Held B.W."/>
            <person name="Levasseur A."/>
            <person name="Lombard V."/>
            <person name="Morin E."/>
            <person name="Otillar R."/>
            <person name="Lindquist E.A."/>
            <person name="Sun H."/>
            <person name="LaButti K.M."/>
            <person name="Schmutz J."/>
            <person name="Jabbour D."/>
            <person name="Luo H."/>
            <person name="Baker S.E."/>
            <person name="Pisabarro A.G."/>
            <person name="Walton J.D."/>
            <person name="Blanchette R.A."/>
            <person name="Henrissat B."/>
            <person name="Martin F."/>
            <person name="Cullen D."/>
            <person name="Hibbett D.S."/>
            <person name="Grigoriev I.V."/>
        </authorList>
    </citation>
    <scope>NUCLEOTIDE SEQUENCE [LARGE SCALE GENOMIC DNA]</scope>
    <source>
        <strain evidence="3">MUCL 33604</strain>
    </source>
</reference>
<dbReference type="InParanoid" id="A0A067PUG6"/>
<name>A0A067PUG6_9AGAM</name>
<dbReference type="AlphaFoldDB" id="A0A067PUG6"/>
<dbReference type="Proteomes" id="UP000027265">
    <property type="component" value="Unassembled WGS sequence"/>
</dbReference>
<evidence type="ECO:0000313" key="2">
    <source>
        <dbReference type="EMBL" id="KDQ58448.1"/>
    </source>
</evidence>
<sequence length="493" mass="54589">MADEFRPKFPLDPFAPARREYWSVELERLIANMGRDVYLILGAPTIRDLEPLIHTVQFSSTLLIIVTHDAPVIPPTAVPTIRILRLATPFSVEGAGAVRLVNILEWAERVARVWRKRGGVGYEELFEGECLMSKPEPRDSGAAIFRITNKSSSQLVSPPPPTRNRAVSHKLNRGSGINLPTPDPTQRAFDALINFLPRELPSKSLLKHVILITTISRPFLVAAAPPRPIRQSQPPSRSSFFRRPTSTLSLPMMGGKSRDSLAASVCEFPPPSPIDGHVLHLLPPQRPGSSISKLVHNMESFLISFHYPPSHQVIPKNHTQRICPYLTTINAFASFLPNSPGEDSEWTLAEAILCGALDPEIGPKKKEVLPRAWIPNTKKCRMPPSPASSLPPSPPRLVYRRDKPADSGYATQSDNTSSMTDSPPSSPTYPPRARKRSPSMSGSEDSTLGTPPTVPQKDLVLVNGRMEKVQEVPVIDLGKDHKRGWRFWRALGR</sequence>
<dbReference type="EMBL" id="KL197717">
    <property type="protein sequence ID" value="KDQ58448.1"/>
    <property type="molecule type" value="Genomic_DNA"/>
</dbReference>
<dbReference type="HOGENOM" id="CLU_022326_0_0_1"/>
<feature type="region of interest" description="Disordered" evidence="1">
    <location>
        <begin position="376"/>
        <end position="456"/>
    </location>
</feature>
<dbReference type="STRING" id="933084.A0A067PUG6"/>
<protein>
    <submittedName>
        <fullName evidence="2">Uncharacterized protein</fullName>
    </submittedName>
</protein>
<evidence type="ECO:0000256" key="1">
    <source>
        <dbReference type="SAM" id="MobiDB-lite"/>
    </source>
</evidence>
<proteinExistence type="predicted"/>
<feature type="compositionally biased region" description="Pro residues" evidence="1">
    <location>
        <begin position="383"/>
        <end position="395"/>
    </location>
</feature>
<feature type="compositionally biased region" description="Polar residues" evidence="1">
    <location>
        <begin position="438"/>
        <end position="450"/>
    </location>
</feature>
<feature type="region of interest" description="Disordered" evidence="1">
    <location>
        <begin position="226"/>
        <end position="254"/>
    </location>
</feature>
<keyword evidence="3" id="KW-1185">Reference proteome</keyword>